<dbReference type="NCBIfam" id="NF040745">
    <property type="entry name" value="accessory_GlmL"/>
    <property type="match status" value="1"/>
</dbReference>
<dbReference type="InterPro" id="IPR006230">
    <property type="entry name" value="MutL"/>
</dbReference>
<protein>
    <submittedName>
        <fullName evidence="1">Glutamate mutase L</fullName>
    </submittedName>
</protein>
<dbReference type="NCBIfam" id="TIGR01319">
    <property type="entry name" value="glmL_fam"/>
    <property type="match status" value="1"/>
</dbReference>
<dbReference type="EMBL" id="JACRSP010000002">
    <property type="protein sequence ID" value="MBC8535961.1"/>
    <property type="molecule type" value="Genomic_DNA"/>
</dbReference>
<sequence length="465" mass="49035">MKPILLIDFGSTFTKVTAVDVDAPAILATAASYTTVETDITTGLDRAVEELLAKTGPLDFAHSYACSSAAGGLKMVTSGLVESLTSEAAKCASLGAGAKVAAVYSFELTEYDVREIIGMKPDILLLCGGTDGGNKACALHNAGMLASAGVSFPVIVACNRAASAQCEDILTRAGVRTYRCENVMPSFNKLNIEPAQSVIREVFLSRIVEAKGLDRANSRIEGVTMPTPAAVMQAVTLLSQGIDGAGGLGELMAVDVGGATTDVYSIAHGYPTYPNAVVHGLPEPFAKRTVEGDIGMRYSAEGILEAAGMERVMALSGLGEEQISRCLARIHEYYGEVPGDDGDFRAFDGALATLAVETAVRRHCGTIEEVYTPAGKVFLQTGKDLTEVTTLVATGGPIIHNPAAEELVLRGLTDGDWEGRLRPRSARVLIDKNYILAAMGLLSVHYPEAALQLMREELTRDGTAQ</sequence>
<reference evidence="1" key="1">
    <citation type="submission" date="2020-08" db="EMBL/GenBank/DDBJ databases">
        <title>Genome public.</title>
        <authorList>
            <person name="Liu C."/>
            <person name="Sun Q."/>
        </authorList>
    </citation>
    <scope>NUCLEOTIDE SEQUENCE</scope>
    <source>
        <strain evidence="1">BX7</strain>
    </source>
</reference>
<dbReference type="AlphaFoldDB" id="A0A926DDQ5"/>
<evidence type="ECO:0000313" key="2">
    <source>
        <dbReference type="Proteomes" id="UP000620366"/>
    </source>
</evidence>
<evidence type="ECO:0000313" key="1">
    <source>
        <dbReference type="EMBL" id="MBC8535961.1"/>
    </source>
</evidence>
<name>A0A926DDQ5_9FIRM</name>
<gene>
    <name evidence="1" type="ORF">H8695_04560</name>
</gene>
<dbReference type="Pfam" id="PF13941">
    <property type="entry name" value="MutL"/>
    <property type="match status" value="1"/>
</dbReference>
<accession>A0A926DDQ5</accession>
<organism evidence="1 2">
    <name type="scientific">Feifania hominis</name>
    <dbReference type="NCBI Taxonomy" id="2763660"/>
    <lineage>
        <taxon>Bacteria</taxon>
        <taxon>Bacillati</taxon>
        <taxon>Bacillota</taxon>
        <taxon>Clostridia</taxon>
        <taxon>Eubacteriales</taxon>
        <taxon>Feifaniaceae</taxon>
        <taxon>Feifania</taxon>
    </lineage>
</organism>
<keyword evidence="2" id="KW-1185">Reference proteome</keyword>
<comment type="caution">
    <text evidence="1">The sequence shown here is derived from an EMBL/GenBank/DDBJ whole genome shotgun (WGS) entry which is preliminary data.</text>
</comment>
<dbReference type="PIRSF" id="PIRSF004729">
    <property type="entry name" value="MutL"/>
    <property type="match status" value="1"/>
</dbReference>
<proteinExistence type="predicted"/>
<dbReference type="RefSeq" id="WP_249299703.1">
    <property type="nucleotide sequence ID" value="NZ_JACRSP010000002.1"/>
</dbReference>
<dbReference type="Proteomes" id="UP000620366">
    <property type="component" value="Unassembled WGS sequence"/>
</dbReference>